<name>A0A846WI26_9ACTN</name>
<feature type="domain" description="Cupin type-2" evidence="1">
    <location>
        <begin position="39"/>
        <end position="98"/>
    </location>
</feature>
<evidence type="ECO:0000313" key="2">
    <source>
        <dbReference type="EMBL" id="NKY01314.1"/>
    </source>
</evidence>
<comment type="caution">
    <text evidence="2">The sequence shown here is derived from an EMBL/GenBank/DDBJ whole genome shotgun (WGS) entry which is preliminary data.</text>
</comment>
<proteinExistence type="predicted"/>
<gene>
    <name evidence="2" type="ORF">HGA05_06985</name>
</gene>
<dbReference type="EMBL" id="JAAXPC010000003">
    <property type="protein sequence ID" value="NKY01314.1"/>
    <property type="molecule type" value="Genomic_DNA"/>
</dbReference>
<dbReference type="Proteomes" id="UP000563898">
    <property type="component" value="Unassembled WGS sequence"/>
</dbReference>
<dbReference type="SUPFAM" id="SSF51182">
    <property type="entry name" value="RmlC-like cupins"/>
    <property type="match status" value="1"/>
</dbReference>
<dbReference type="GeneID" id="90158596"/>
<dbReference type="InterPro" id="IPR014710">
    <property type="entry name" value="RmlC-like_jellyroll"/>
</dbReference>
<evidence type="ECO:0000259" key="1">
    <source>
        <dbReference type="Pfam" id="PF07883"/>
    </source>
</evidence>
<protein>
    <submittedName>
        <fullName evidence="2">Cupin domain-containing protein</fullName>
    </submittedName>
</protein>
<sequence length="122" mass="12953">MSVVVRPVVHGMHGARFESFVAPSRGSAELCAWRTVLESEQIGTAHRVDREEVFLVLTGGPECELDGRRHTLAAGSVVHVPAGSRVRLDNPGSAEATVWVTAPAGLTAVTDSGETITPPWAR</sequence>
<dbReference type="InterPro" id="IPR011051">
    <property type="entry name" value="RmlC_Cupin_sf"/>
</dbReference>
<dbReference type="Gene3D" id="2.60.120.10">
    <property type="entry name" value="Jelly Rolls"/>
    <property type="match status" value="1"/>
</dbReference>
<dbReference type="Pfam" id="PF07883">
    <property type="entry name" value="Cupin_2"/>
    <property type="match status" value="1"/>
</dbReference>
<dbReference type="OMA" id="LCAWRGE"/>
<organism evidence="2 3">
    <name type="scientific">Gordonia polyisoprenivorans</name>
    <dbReference type="NCBI Taxonomy" id="84595"/>
    <lineage>
        <taxon>Bacteria</taxon>
        <taxon>Bacillati</taxon>
        <taxon>Actinomycetota</taxon>
        <taxon>Actinomycetes</taxon>
        <taxon>Mycobacteriales</taxon>
        <taxon>Gordoniaceae</taxon>
        <taxon>Gordonia</taxon>
    </lineage>
</organism>
<dbReference type="InterPro" id="IPR013096">
    <property type="entry name" value="Cupin_2"/>
</dbReference>
<evidence type="ECO:0000313" key="3">
    <source>
        <dbReference type="Proteomes" id="UP000563898"/>
    </source>
</evidence>
<dbReference type="RefSeq" id="WP_014359437.1">
    <property type="nucleotide sequence ID" value="NZ_CP085887.1"/>
</dbReference>
<accession>A0A846WI26</accession>
<reference evidence="2 3" key="1">
    <citation type="submission" date="2020-04" db="EMBL/GenBank/DDBJ databases">
        <title>MicrobeNet Type strains.</title>
        <authorList>
            <person name="Nicholson A.C."/>
        </authorList>
    </citation>
    <scope>NUCLEOTIDE SEQUENCE [LARGE SCALE GENOMIC DNA]</scope>
    <source>
        <strain evidence="2 3">ATCC BAA-14</strain>
    </source>
</reference>
<dbReference type="AlphaFoldDB" id="A0A846WI26"/>